<protein>
    <submittedName>
        <fullName evidence="1">Uncharacterized protein</fullName>
    </submittedName>
</protein>
<evidence type="ECO:0000313" key="1">
    <source>
        <dbReference type="EMBL" id="MPM27927.1"/>
    </source>
</evidence>
<accession>A0A644YI12</accession>
<gene>
    <name evidence="1" type="ORF">SDC9_74443</name>
</gene>
<organism evidence="1">
    <name type="scientific">bioreactor metagenome</name>
    <dbReference type="NCBI Taxonomy" id="1076179"/>
    <lineage>
        <taxon>unclassified sequences</taxon>
        <taxon>metagenomes</taxon>
        <taxon>ecological metagenomes</taxon>
    </lineage>
</organism>
<reference evidence="1" key="1">
    <citation type="submission" date="2019-08" db="EMBL/GenBank/DDBJ databases">
        <authorList>
            <person name="Kucharzyk K."/>
            <person name="Murdoch R.W."/>
            <person name="Higgins S."/>
            <person name="Loffler F."/>
        </authorList>
    </citation>
    <scope>NUCLEOTIDE SEQUENCE</scope>
</reference>
<dbReference type="EMBL" id="VSSQ01005120">
    <property type="protein sequence ID" value="MPM27927.1"/>
    <property type="molecule type" value="Genomic_DNA"/>
</dbReference>
<name>A0A644YI12_9ZZZZ</name>
<sequence>MTVNELIAKVDALRPSAYTPAQKTAWLSDVDGKISTEIMGEETPVTYTWPEDGDRELLVPAPYDRLYGHYILAMTDYYNSETDAQNVSTALFEEAYVEYARQYRRANRPTSREGFQVM</sequence>
<proteinExistence type="predicted"/>
<comment type="caution">
    <text evidence="1">The sequence shown here is derived from an EMBL/GenBank/DDBJ whole genome shotgun (WGS) entry which is preliminary data.</text>
</comment>
<dbReference type="AlphaFoldDB" id="A0A644YI12"/>